<dbReference type="InterPro" id="IPR011519">
    <property type="entry name" value="UnbV_ASPIC"/>
</dbReference>
<dbReference type="InterPro" id="IPR027039">
    <property type="entry name" value="Crtac1"/>
</dbReference>
<evidence type="ECO:0000256" key="1">
    <source>
        <dbReference type="ARBA" id="ARBA00022729"/>
    </source>
</evidence>
<dbReference type="Pfam" id="PF13517">
    <property type="entry name" value="FG-GAP_3"/>
    <property type="match status" value="2"/>
</dbReference>
<dbReference type="InterPro" id="IPR013783">
    <property type="entry name" value="Ig-like_fold"/>
</dbReference>
<feature type="chain" id="PRO_5047334417" evidence="2">
    <location>
        <begin position="20"/>
        <end position="1046"/>
    </location>
</feature>
<dbReference type="InterPro" id="IPR026444">
    <property type="entry name" value="Secre_tail"/>
</dbReference>
<keyword evidence="5" id="KW-1185">Reference proteome</keyword>
<dbReference type="SUPFAM" id="SSF49265">
    <property type="entry name" value="Fibronectin type III"/>
    <property type="match status" value="2"/>
</dbReference>
<organism evidence="4 5">
    <name type="scientific">Winogradskyella marincola</name>
    <dbReference type="NCBI Taxonomy" id="3037795"/>
    <lineage>
        <taxon>Bacteria</taxon>
        <taxon>Pseudomonadati</taxon>
        <taxon>Bacteroidota</taxon>
        <taxon>Flavobacteriia</taxon>
        <taxon>Flavobacteriales</taxon>
        <taxon>Flavobacteriaceae</taxon>
        <taxon>Winogradskyella</taxon>
    </lineage>
</organism>
<dbReference type="Gene3D" id="2.60.40.10">
    <property type="entry name" value="Immunoglobulins"/>
    <property type="match status" value="2"/>
</dbReference>
<feature type="domain" description="Fibronectin type-III" evidence="3">
    <location>
        <begin position="422"/>
        <end position="511"/>
    </location>
</feature>
<dbReference type="InterPro" id="IPR036116">
    <property type="entry name" value="FN3_sf"/>
</dbReference>
<reference evidence="4 5" key="1">
    <citation type="submission" date="2023-03" db="EMBL/GenBank/DDBJ databases">
        <title>Strain YYF002 represents a novel species in the genus Winogradskyella isolated from seawater.</title>
        <authorList>
            <person name="Fu Z.-Y."/>
        </authorList>
    </citation>
    <scope>NUCLEOTIDE SEQUENCE [LARGE SCALE GENOMIC DNA]</scope>
    <source>
        <strain evidence="4 5">YYF002</strain>
    </source>
</reference>
<proteinExistence type="predicted"/>
<sequence>MKKTTLLLIAVFTFSLGYAQVLNENANWPNSNWSLTGTYDATYLFEDPTTTSSNFSFDDDDAGNGSDNSFALESPVINLSSAHSAGETHIYFNTNHVFNVYQTETFSIEYWDSENTQWVSWGNIYDTDTPGAPTSNYCNGTFYSLDHPFLDISGFSSNQLSGFKYRISYDDNEVWGYGFCFESPTILSQTPPACPNPTNLNVSNVSETNAYLQWTEAGSSSSWNIQWGTSGFSLGSGTVIPNVNSTTYSLNGLSQGTSYDFYVQANCNGGGASSYIGPFNFSTSTPGGTCISSIAMQVETDCSSATPTTFDFSIATDIDANNENPTCDASVNYGYFVSFTAPTIGSVIFNFGGGANGIGLEVYESCGGATASSCFNNVFDNGDTSGLIGGLTPGATYYAVIWRDSQSGTADICIEEGASCPDPSSLDVTSVSLDSAILNWEENGIAGSWNIEWETTGFTPGSGNVVSNVTATNYNLMGLSPGTSYDFYVQSNCTGETSDFSGPFTFTTQVPSRINFSQQAISVSGYDMAVVDMNGDFLDDIVGVSSTNINVQEQNPDGSFTNKNITTPEANYLPGWSMAAADFDANGKTDLLYGAGNGVTFMQASNDGLSFTEQSTTQYVFSQRSNFVDINNDGNLDAFVCHDVEPNVYFINDGTGNFTFYQSDVTSGAPYSLGNYPTGGDYGSIWIDYNNDRNIDLFIAKCGGSTERRTNMMVTNNGDDTFTENAAAIGLADPMQTWSSAWGDFDNDGDMDVYVGASSGTHKLMENSGFSDDGNPNNDYIFTDVTAGAGIVAPTGWESSVYDIDNDGYLDIVSNGTIMYGKGDMTFEDADDQQINYKNGSFGDLNNDGFIDLYYSGVRYYNQGNSNNWVKINTVGMAHVTPNYSNRNGIGARVELVTPSGTQIRDVRSGEGFEFMSSLNTHFGLGTETSITEIRVYWPSGVVDVFENPSINSTHVLVEGTAPLSISDETFADISIYPNPVDDVLKIKTSEILTEKIATIFDVTGKRVLNQMITNNELDVSKLQGGVYFLRIESNGRSLKRKFIKK</sequence>
<dbReference type="Pfam" id="PF18962">
    <property type="entry name" value="Por_Secre_tail"/>
    <property type="match status" value="1"/>
</dbReference>
<dbReference type="CDD" id="cd00063">
    <property type="entry name" value="FN3"/>
    <property type="match status" value="2"/>
</dbReference>
<dbReference type="InterPro" id="IPR028994">
    <property type="entry name" value="Integrin_alpha_N"/>
</dbReference>
<dbReference type="PANTHER" id="PTHR16026:SF0">
    <property type="entry name" value="CARTILAGE ACIDIC PROTEIN 1"/>
    <property type="match status" value="1"/>
</dbReference>
<keyword evidence="1 2" id="KW-0732">Signal</keyword>
<dbReference type="InterPro" id="IPR003961">
    <property type="entry name" value="FN3_dom"/>
</dbReference>
<evidence type="ECO:0000313" key="5">
    <source>
        <dbReference type="Proteomes" id="UP001529085"/>
    </source>
</evidence>
<protein>
    <submittedName>
        <fullName evidence="4">FG-GAP-like repeat-containing protein</fullName>
    </submittedName>
</protein>
<evidence type="ECO:0000313" key="4">
    <source>
        <dbReference type="EMBL" id="MDG4715281.1"/>
    </source>
</evidence>
<accession>A0ABT6FZQ6</accession>
<evidence type="ECO:0000256" key="2">
    <source>
        <dbReference type="SAM" id="SignalP"/>
    </source>
</evidence>
<comment type="caution">
    <text evidence="4">The sequence shown here is derived from an EMBL/GenBank/DDBJ whole genome shotgun (WGS) entry which is preliminary data.</text>
</comment>
<dbReference type="PANTHER" id="PTHR16026">
    <property type="entry name" value="CARTILAGE ACIDIC PROTEIN 1"/>
    <property type="match status" value="1"/>
</dbReference>
<dbReference type="SUPFAM" id="SSF69318">
    <property type="entry name" value="Integrin alpha N-terminal domain"/>
    <property type="match status" value="2"/>
</dbReference>
<feature type="signal peptide" evidence="2">
    <location>
        <begin position="1"/>
        <end position="19"/>
    </location>
</feature>
<dbReference type="SMART" id="SM00060">
    <property type="entry name" value="FN3"/>
    <property type="match status" value="2"/>
</dbReference>
<dbReference type="NCBIfam" id="TIGR04183">
    <property type="entry name" value="Por_Secre_tail"/>
    <property type="match status" value="1"/>
</dbReference>
<dbReference type="Pfam" id="PF07593">
    <property type="entry name" value="UnbV_ASPIC"/>
    <property type="match status" value="1"/>
</dbReference>
<gene>
    <name evidence="4" type="ORF">P7122_05320</name>
</gene>
<dbReference type="EMBL" id="JARSBN010000002">
    <property type="protein sequence ID" value="MDG4715281.1"/>
    <property type="molecule type" value="Genomic_DNA"/>
</dbReference>
<feature type="domain" description="Fibronectin type-III" evidence="3">
    <location>
        <begin position="196"/>
        <end position="286"/>
    </location>
</feature>
<dbReference type="RefSeq" id="WP_278004738.1">
    <property type="nucleotide sequence ID" value="NZ_JARSBN010000002.1"/>
</dbReference>
<dbReference type="PROSITE" id="PS50853">
    <property type="entry name" value="FN3"/>
    <property type="match status" value="2"/>
</dbReference>
<dbReference type="InterPro" id="IPR013517">
    <property type="entry name" value="FG-GAP"/>
</dbReference>
<name>A0ABT6FZQ6_9FLAO</name>
<dbReference type="Proteomes" id="UP001529085">
    <property type="component" value="Unassembled WGS sequence"/>
</dbReference>
<dbReference type="Pfam" id="PF00041">
    <property type="entry name" value="fn3"/>
    <property type="match status" value="2"/>
</dbReference>
<evidence type="ECO:0000259" key="3">
    <source>
        <dbReference type="PROSITE" id="PS50853"/>
    </source>
</evidence>